<name>V5SH67_9HYPH</name>
<dbReference type="HOGENOM" id="CLU_2369063_0_0_5"/>
<proteinExistence type="predicted"/>
<accession>V5SH67</accession>
<dbReference type="AlphaFoldDB" id="V5SH67"/>
<dbReference type="PATRIC" id="fig|1029756.8.peg.280"/>
<dbReference type="EMBL" id="CP006912">
    <property type="protein sequence ID" value="AHB49827.1"/>
    <property type="molecule type" value="Genomic_DNA"/>
</dbReference>
<protein>
    <submittedName>
        <fullName evidence="2">Uncharacterized protein</fullName>
    </submittedName>
</protein>
<organism evidence="2 3">
    <name type="scientific">Hyphomicrobium nitrativorans NL23</name>
    <dbReference type="NCBI Taxonomy" id="1029756"/>
    <lineage>
        <taxon>Bacteria</taxon>
        <taxon>Pseudomonadati</taxon>
        <taxon>Pseudomonadota</taxon>
        <taxon>Alphaproteobacteria</taxon>
        <taxon>Hyphomicrobiales</taxon>
        <taxon>Hyphomicrobiaceae</taxon>
        <taxon>Hyphomicrobium</taxon>
    </lineage>
</organism>
<keyword evidence="3" id="KW-1185">Reference proteome</keyword>
<gene>
    <name evidence="2" type="ORF">W911_01325</name>
</gene>
<dbReference type="RefSeq" id="WP_023785705.1">
    <property type="nucleotide sequence ID" value="NC_022997.1"/>
</dbReference>
<evidence type="ECO:0000313" key="2">
    <source>
        <dbReference type="EMBL" id="AHB49827.1"/>
    </source>
</evidence>
<evidence type="ECO:0000313" key="3">
    <source>
        <dbReference type="Proteomes" id="UP000018542"/>
    </source>
</evidence>
<evidence type="ECO:0000256" key="1">
    <source>
        <dbReference type="SAM" id="MobiDB-lite"/>
    </source>
</evidence>
<sequence length="95" mass="10601">MARSDVVPSKREEASKSGIDQARRAISKSDPMLLSTEWALQMRSWISIVNPLEREDKTMRGHPHRGVPEVCTATLDARSGPAFCDMTISDQGDMR</sequence>
<feature type="region of interest" description="Disordered" evidence="1">
    <location>
        <begin position="1"/>
        <end position="23"/>
    </location>
</feature>
<dbReference type="KEGG" id="hni:W911_01325"/>
<dbReference type="Proteomes" id="UP000018542">
    <property type="component" value="Chromosome"/>
</dbReference>
<reference evidence="2" key="1">
    <citation type="journal article" date="2014" name="Genome Announc.">
        <title>Complete Genome Sequence of Hyphomicrobium nitrativorans Strain NL23, a Denitrifying Bacterium Isolated from Biofilm of a Methanol-Fed Denitrification System Treating Seawater at the Montreal Biodome.</title>
        <authorList>
            <person name="Martineau C."/>
            <person name="Villeneuve C."/>
            <person name="Mauffrey F."/>
            <person name="Villemur R."/>
        </authorList>
    </citation>
    <scope>NUCLEOTIDE SEQUENCE [LARGE SCALE GENOMIC DNA]</scope>
    <source>
        <strain evidence="2">NL23</strain>
    </source>
</reference>
<dbReference type="STRING" id="1029756.W911_01325"/>